<dbReference type="EMBL" id="CAUYUJ010014250">
    <property type="protein sequence ID" value="CAK0838816.1"/>
    <property type="molecule type" value="Genomic_DNA"/>
</dbReference>
<dbReference type="InterPro" id="IPR036397">
    <property type="entry name" value="RNaseH_sf"/>
</dbReference>
<evidence type="ECO:0000259" key="4">
    <source>
        <dbReference type="PROSITE" id="PS50994"/>
    </source>
</evidence>
<reference evidence="5" key="1">
    <citation type="submission" date="2023-10" db="EMBL/GenBank/DDBJ databases">
        <authorList>
            <person name="Chen Y."/>
            <person name="Shah S."/>
            <person name="Dougan E. K."/>
            <person name="Thang M."/>
            <person name="Chan C."/>
        </authorList>
    </citation>
    <scope>NUCLEOTIDE SEQUENCE [LARGE SCALE GENOMIC DNA]</scope>
</reference>
<dbReference type="Proteomes" id="UP001189429">
    <property type="component" value="Unassembled WGS sequence"/>
</dbReference>
<dbReference type="SUPFAM" id="SSF53098">
    <property type="entry name" value="Ribonuclease H-like"/>
    <property type="match status" value="1"/>
</dbReference>
<feature type="region of interest" description="Disordered" evidence="2">
    <location>
        <begin position="568"/>
        <end position="612"/>
    </location>
</feature>
<feature type="compositionally biased region" description="Low complexity" evidence="2">
    <location>
        <begin position="375"/>
        <end position="392"/>
    </location>
</feature>
<feature type="coiled-coil region" evidence="1">
    <location>
        <begin position="1967"/>
        <end position="1994"/>
    </location>
</feature>
<organism evidence="5 6">
    <name type="scientific">Prorocentrum cordatum</name>
    <dbReference type="NCBI Taxonomy" id="2364126"/>
    <lineage>
        <taxon>Eukaryota</taxon>
        <taxon>Sar</taxon>
        <taxon>Alveolata</taxon>
        <taxon>Dinophyceae</taxon>
        <taxon>Prorocentrales</taxon>
        <taxon>Prorocentraceae</taxon>
        <taxon>Prorocentrum</taxon>
    </lineage>
</organism>
<proteinExistence type="predicted"/>
<dbReference type="PROSITE" id="PS50994">
    <property type="entry name" value="INTEGRASE"/>
    <property type="match status" value="1"/>
</dbReference>
<feature type="compositionally biased region" description="Basic and acidic residues" evidence="2">
    <location>
        <begin position="2089"/>
        <end position="2098"/>
    </location>
</feature>
<feature type="compositionally biased region" description="Low complexity" evidence="2">
    <location>
        <begin position="1288"/>
        <end position="1303"/>
    </location>
</feature>
<keyword evidence="6" id="KW-1185">Reference proteome</keyword>
<dbReference type="Gene3D" id="3.30.420.10">
    <property type="entry name" value="Ribonuclease H-like superfamily/Ribonuclease H"/>
    <property type="match status" value="1"/>
</dbReference>
<dbReference type="InterPro" id="IPR012337">
    <property type="entry name" value="RNaseH-like_sf"/>
</dbReference>
<feature type="compositionally biased region" description="Basic and acidic residues" evidence="2">
    <location>
        <begin position="1273"/>
        <end position="1287"/>
    </location>
</feature>
<feature type="compositionally biased region" description="Basic and acidic residues" evidence="2">
    <location>
        <begin position="1320"/>
        <end position="1333"/>
    </location>
</feature>
<keyword evidence="3" id="KW-0472">Membrane</keyword>
<feature type="transmembrane region" description="Helical" evidence="3">
    <location>
        <begin position="2054"/>
        <end position="2077"/>
    </location>
</feature>
<keyword evidence="3" id="KW-0812">Transmembrane</keyword>
<gene>
    <name evidence="5" type="ORF">PCOR1329_LOCUS34674</name>
</gene>
<feature type="region of interest" description="Disordered" evidence="2">
    <location>
        <begin position="2089"/>
        <end position="2108"/>
    </location>
</feature>
<protein>
    <recommendedName>
        <fullName evidence="4">Integrase catalytic domain-containing protein</fullName>
    </recommendedName>
</protein>
<feature type="compositionally biased region" description="Basic and acidic residues" evidence="2">
    <location>
        <begin position="1207"/>
        <end position="1222"/>
    </location>
</feature>
<keyword evidence="3" id="KW-1133">Transmembrane helix</keyword>
<evidence type="ECO:0000256" key="2">
    <source>
        <dbReference type="SAM" id="MobiDB-lite"/>
    </source>
</evidence>
<evidence type="ECO:0000256" key="3">
    <source>
        <dbReference type="SAM" id="Phobius"/>
    </source>
</evidence>
<evidence type="ECO:0000313" key="6">
    <source>
        <dbReference type="Proteomes" id="UP001189429"/>
    </source>
</evidence>
<name>A0ABN9T1K2_9DINO</name>
<keyword evidence="1" id="KW-0175">Coiled coil</keyword>
<evidence type="ECO:0000256" key="1">
    <source>
        <dbReference type="SAM" id="Coils"/>
    </source>
</evidence>
<evidence type="ECO:0000313" key="5">
    <source>
        <dbReference type="EMBL" id="CAK0838816.1"/>
    </source>
</evidence>
<feature type="region of interest" description="Disordered" evidence="2">
    <location>
        <begin position="1244"/>
        <end position="1333"/>
    </location>
</feature>
<feature type="region of interest" description="Disordered" evidence="2">
    <location>
        <begin position="1207"/>
        <end position="1229"/>
    </location>
</feature>
<accession>A0ABN9T1K2</accession>
<comment type="caution">
    <text evidence="5">The sequence shown here is derived from an EMBL/GenBank/DDBJ whole genome shotgun (WGS) entry which is preliminary data.</text>
</comment>
<feature type="non-terminal residue" evidence="5">
    <location>
        <position position="2161"/>
    </location>
</feature>
<sequence>MAAAVQVVSQLTGEPIHALHEVQAHWTVRELRDAIARADVPGSEGDEAAYAEEWAGWTGGGWWRQESSAWDGGRGLDAGLSKTAPSYELLETDGYRAFRRKLEVFERCCRKRGTTAISEGAFLVMNSLQGEAAEATEEMHLDLLETDDAFRPLFKVLDEYYKYDNQTELPARTNQFFGRFARQDKEPMKLYCLRHRRDLRKLKEVGMEIPDMLAGWHLLTRAAIPPSGAAQVRSQCVDGLSWRKVMKALLDTYGAEGPPDKRDIKRVEKMLLGQNAKDDAHYTNDYEWERGLSYENTYLEEEEYEDEDEYEYEDADEEAEIAEELPQDVEDAQLACDEAYLSFVDAKKRVAEIATSPGFCPIVAAAPDNNYQREAASSAGSTGTGSTQQHGPRFTRFRRGGFARTETESGNVVEDIETLEHANSAEEVFLLTVCKGISDGGAARPVMGDNVWAQWEELLRVKQLPHEVKYDQSDRRLRFGDGKTLEAKKAVTLTAWPFGVEKQVTIDLVEGRAPLLIARPCMEEWGLIQDYRAGAFTMKDFPDKGWMKSERDEKGHFIIDLLGSAGGEADDAMNEGAPTDGEESSDDSTDKDSKGSSVKGATDEGSDSSVPDADAYYLETATEFYDIGSDDEALTTEELAEAGLTDMDADTYSDLILALEQAETDMKDTLRGPRERVVWEVFVDKGALSEELLEFPQVKVVQFRQADGWDFSKPSVIRCFLSKIDEEKPDDIFFASPRRIWRSRQYVNEKLSEEPAKEINLTRQREERAFLKMVRDSFAKQRNGGRHAYVEGPWQGLHWQTTTWQKLPGYHCRLDQRRLGAKSEIKSKLMPCHKPTRPQSTNKEFIHHMNMQCRCTEEHVGMADDIEDINTADEVSKDTDAIEYTDVMQELMKRFSASTIRAVKRAHISLGHPSNAASAIAMQHAKVVNTDVYYVTWKNKERKILVLMGEFTRYEVDYPIAKETSKKEVKLFQKLWISWAGKPDTTRMDMAGSRTSRRMHKWMSKHNITLDLIPKGARHKLGPMERNHAARREQLSKYHLQFPDGSLKTALRMTASQRNISRNVHGHSPATLVLGTQPKVPGALCDEDVGLAEQAALVDPKSEVHEMIVRRAAAGTAFIEANCSRAVRAALLARSRPTRREYQIGEWVCFWRPEMSTGLEKCHWHGPAPVAAVESKVNEDDVMHTSVAWVTHGRTIYRCTVEQLRPELSSETREREGRREDPDSPLNTIEELRRALRRTKGTCSFSDLAEGGQRPQYDDTLDDAGAQQPGVQGHRDGDRAEQEREEPSGAAAAAAPEAPQPAEAGEEAAPDPAPSWASAARERGNATREPSRVHIEAMAKRSIEEAEKLDGIPLAKRARMSWARLAPQQEESRLIEEVGDEMMLLEESTEMVYMLAFKRKVPAIVEGELTSEEREQFYAAKLEALEVFNKSDGWEPIDEAEVDPAARCPLRFLLKWKVKDGQRVANARVLYQGFKHRDVAEGQLDKEAPTLSRLGRHAVMLWAALRKWRLFAADAKSAFLQAEDVSAHGIKLYASPTKEMREILVHQIGLQPGQLLKMIEPCFGDPRSPKLWHYRSDEVTREIGFKNHWLEDCLLLSLRAARPSDDPSDVCSFDGQTLVVDGLIGKHVDDFIGCGENVSCEDDLHAKLDDAECFQARLGTLNEKFKFGKWEPLSTYAAIIKFVKYMHAAKPITVEKHRRADPTSALSPKELTSFRTLNGQLQWPAAQGVIIAGATVLFRAAATGHATVQDLLDANKDLRLLKANADVGLYFGFDKPWSELRVGVYSDASWTSRPDGSSQGGYQIFVGPEDELNAGTPTPFVAMEWASKKLVRLCRSSLSAEAQAAAMGADSPMWVKVFLALSLRPDLAHDAAMTYLGESPFITDAKCLHDASRSATAGLGIAEKRAAIEVKIVNEQLAEVNARWKWVNTQQQMADGLTKLSARQMMADVLRRGVHALRYDPDFVAGKKLTKRAMEQCEKELDQAGEELLDTFEKEPVAKAKAKAKTRHFGASGARLAATLAATGATGSGAELVQCTPSGVELFNPPTNDDWNNLLVKLAMFGLMMAMLVAFGCGFSVGTCWTRWTNTDPEQKSIKPLEPETEPNPSKTEKRYAEVTEMMTTGVNIKRPRQKKVRHMMCQSQCRYNQDVQTPRFQPLPQYAH</sequence>
<feature type="region of interest" description="Disordered" evidence="2">
    <location>
        <begin position="373"/>
        <end position="394"/>
    </location>
</feature>
<feature type="domain" description="Integrase catalytic" evidence="4">
    <location>
        <begin position="920"/>
        <end position="1077"/>
    </location>
</feature>
<dbReference type="InterPro" id="IPR001584">
    <property type="entry name" value="Integrase_cat-core"/>
</dbReference>